<dbReference type="SUPFAM" id="SSF51735">
    <property type="entry name" value="NAD(P)-binding Rossmann-fold domains"/>
    <property type="match status" value="1"/>
</dbReference>
<dbReference type="Gene3D" id="3.40.50.720">
    <property type="entry name" value="NAD(P)-binding Rossmann-like Domain"/>
    <property type="match status" value="1"/>
</dbReference>
<dbReference type="NCBIfam" id="NF006114">
    <property type="entry name" value="PRK08263.1"/>
    <property type="match status" value="1"/>
</dbReference>
<dbReference type="CDD" id="cd05374">
    <property type="entry name" value="17beta-HSD-like_SDR_c"/>
    <property type="match status" value="1"/>
</dbReference>
<evidence type="ECO:0000256" key="2">
    <source>
        <dbReference type="ARBA" id="ARBA00023002"/>
    </source>
</evidence>
<dbReference type="PANTHER" id="PTHR43976:SF16">
    <property type="entry name" value="SHORT-CHAIN DEHYDROGENASE_REDUCTASE FAMILY PROTEIN"/>
    <property type="match status" value="1"/>
</dbReference>
<organism evidence="5 6">
    <name type="scientific">Micromonospora saelicesensis</name>
    <dbReference type="NCBI Taxonomy" id="285676"/>
    <lineage>
        <taxon>Bacteria</taxon>
        <taxon>Bacillati</taxon>
        <taxon>Actinomycetota</taxon>
        <taxon>Actinomycetes</taxon>
        <taxon>Micromonosporales</taxon>
        <taxon>Micromonosporaceae</taxon>
        <taxon>Micromonospora</taxon>
    </lineage>
</organism>
<name>A0A328NQB9_9ACTN</name>
<protein>
    <submittedName>
        <fullName evidence="5">Serine 3-dehydrogenase</fullName>
    </submittedName>
</protein>
<dbReference type="InterPro" id="IPR002347">
    <property type="entry name" value="SDR_fam"/>
</dbReference>
<evidence type="ECO:0000313" key="5">
    <source>
        <dbReference type="EMBL" id="RAO35803.1"/>
    </source>
</evidence>
<dbReference type="EMBL" id="PYAG01000009">
    <property type="protein sequence ID" value="RAO35803.1"/>
    <property type="molecule type" value="Genomic_DNA"/>
</dbReference>
<dbReference type="InterPro" id="IPR020904">
    <property type="entry name" value="Sc_DH/Rdtase_CS"/>
</dbReference>
<dbReference type="SMART" id="SM00822">
    <property type="entry name" value="PKS_KR"/>
    <property type="match status" value="1"/>
</dbReference>
<evidence type="ECO:0000313" key="6">
    <source>
        <dbReference type="Proteomes" id="UP000249419"/>
    </source>
</evidence>
<feature type="domain" description="Ketoreductase" evidence="4">
    <location>
        <begin position="2"/>
        <end position="187"/>
    </location>
</feature>
<dbReference type="RefSeq" id="WP_112675840.1">
    <property type="nucleotide sequence ID" value="NZ_PYAG01000009.1"/>
</dbReference>
<comment type="similarity">
    <text evidence="1 3">Belongs to the short-chain dehydrogenases/reductases (SDR) family.</text>
</comment>
<proteinExistence type="inferred from homology"/>
<gene>
    <name evidence="5" type="ORF">PSN13_02226</name>
</gene>
<dbReference type="PROSITE" id="PS00061">
    <property type="entry name" value="ADH_SHORT"/>
    <property type="match status" value="1"/>
</dbReference>
<evidence type="ECO:0000259" key="4">
    <source>
        <dbReference type="SMART" id="SM00822"/>
    </source>
</evidence>
<evidence type="ECO:0000256" key="1">
    <source>
        <dbReference type="ARBA" id="ARBA00006484"/>
    </source>
</evidence>
<dbReference type="InterPro" id="IPR036291">
    <property type="entry name" value="NAD(P)-bd_dom_sf"/>
</dbReference>
<reference evidence="5 6" key="1">
    <citation type="submission" date="2018-03" db="EMBL/GenBank/DDBJ databases">
        <title>Defining the species Micromonospora saelicesensis and Micromonospora noduli under the framework of genomics.</title>
        <authorList>
            <person name="Riesco R."/>
            <person name="Trujillo M.E."/>
        </authorList>
    </citation>
    <scope>NUCLEOTIDE SEQUENCE [LARGE SCALE GENOMIC DNA]</scope>
    <source>
        <strain evidence="5 6">PSN13</strain>
    </source>
</reference>
<dbReference type="Proteomes" id="UP000249419">
    <property type="component" value="Unassembled WGS sequence"/>
</dbReference>
<dbReference type="GO" id="GO:0016491">
    <property type="term" value="F:oxidoreductase activity"/>
    <property type="evidence" value="ECO:0007669"/>
    <property type="project" value="UniProtKB-KW"/>
</dbReference>
<keyword evidence="2" id="KW-0560">Oxidoreductase</keyword>
<evidence type="ECO:0000256" key="3">
    <source>
        <dbReference type="RuleBase" id="RU000363"/>
    </source>
</evidence>
<accession>A0A328NQB9</accession>
<comment type="caution">
    <text evidence="5">The sequence shown here is derived from an EMBL/GenBank/DDBJ whole genome shotgun (WGS) entry which is preliminary data.</text>
</comment>
<dbReference type="Pfam" id="PF00106">
    <property type="entry name" value="adh_short"/>
    <property type="match status" value="1"/>
</dbReference>
<dbReference type="PRINTS" id="PR00081">
    <property type="entry name" value="GDHRDH"/>
</dbReference>
<sequence length="277" mass="29732">MKTWFITGASRGFGRIWAEAALARGDRVAATARDHKALQDLTEAYGDRVLPLTLDVTDRSAVFDAVSRATKTFGQLDVVVNNAGYGLFGMVEEATEEQARAQLETNFFGALWVTQAALPVLRAQGTGHILQVSSIGGVGAFPTLGLYNASKWALEGLSEALSAELAPLGPKVTIVEPGPFGTDWSGDSAVHTEPIGAYEPVRQARRAGAAVRTPDDPALTAGVILQLVDSEEPPLRLFLGPYPYLLAETLYRDRLATWNDWRWLAVQAAPGQEGDPA</sequence>
<dbReference type="InterPro" id="IPR051911">
    <property type="entry name" value="SDR_oxidoreductase"/>
</dbReference>
<dbReference type="InterPro" id="IPR057326">
    <property type="entry name" value="KR_dom"/>
</dbReference>
<dbReference type="AlphaFoldDB" id="A0A328NQB9"/>
<dbReference type="PANTHER" id="PTHR43976">
    <property type="entry name" value="SHORT CHAIN DEHYDROGENASE"/>
    <property type="match status" value="1"/>
</dbReference>
<dbReference type="PRINTS" id="PR00080">
    <property type="entry name" value="SDRFAMILY"/>
</dbReference>